<keyword evidence="1" id="KW-0812">Transmembrane</keyword>
<sequence>MKEIIGEIFQNKVIFLLDISAVVQIEEFLSLLKIEFQIHRIFMYVSKSQAIVGVVHSVLLIFIKKYPQLRNKNDSNVRNDKIKKDSRT</sequence>
<comment type="caution">
    <text evidence="2">The sequence shown here is derived from an EMBL/GenBank/DDBJ whole genome shotgun (WGS) entry which is preliminary data.</text>
</comment>
<feature type="transmembrane region" description="Helical" evidence="1">
    <location>
        <begin position="41"/>
        <end position="63"/>
    </location>
</feature>
<dbReference type="EMBL" id="AHOR02000014">
    <property type="protein sequence ID" value="EMF83288.1"/>
    <property type="molecule type" value="Genomic_DNA"/>
</dbReference>
<name>M3EQF9_9LEPT</name>
<organism evidence="2 3">
    <name type="scientific">Leptospira weilii serovar Topaz str. LT2116</name>
    <dbReference type="NCBI Taxonomy" id="1088540"/>
    <lineage>
        <taxon>Bacteria</taxon>
        <taxon>Pseudomonadati</taxon>
        <taxon>Spirochaetota</taxon>
        <taxon>Spirochaetia</taxon>
        <taxon>Leptospirales</taxon>
        <taxon>Leptospiraceae</taxon>
        <taxon>Leptospira</taxon>
    </lineage>
</organism>
<dbReference type="Proteomes" id="UP000011770">
    <property type="component" value="Unassembled WGS sequence"/>
</dbReference>
<keyword evidence="1" id="KW-0472">Membrane</keyword>
<proteinExistence type="predicted"/>
<protein>
    <submittedName>
        <fullName evidence="2">Uncharacterized protein</fullName>
    </submittedName>
</protein>
<reference evidence="2 3" key="1">
    <citation type="submission" date="2013-01" db="EMBL/GenBank/DDBJ databases">
        <authorList>
            <person name="Harkins D.M."/>
            <person name="Durkin A.S."/>
            <person name="Brinkac L.M."/>
            <person name="Haft D.H."/>
            <person name="Selengut J.D."/>
            <person name="Sanka R."/>
            <person name="DePew J."/>
            <person name="Purushe J."/>
            <person name="Tulsiani S.M."/>
            <person name="Graham G.C."/>
            <person name="Burns M.-A."/>
            <person name="Dohnt M.F."/>
            <person name="Smythe L.D."/>
            <person name="McKay D.B."/>
            <person name="Craig S.B."/>
            <person name="Vinetz J.M."/>
            <person name="Sutton G.G."/>
            <person name="Nierman W.C."/>
            <person name="Fouts D.E."/>
        </authorList>
    </citation>
    <scope>NUCLEOTIDE SEQUENCE [LARGE SCALE GENOMIC DNA]</scope>
    <source>
        <strain evidence="2 3">LT2116</strain>
    </source>
</reference>
<evidence type="ECO:0000256" key="1">
    <source>
        <dbReference type="SAM" id="Phobius"/>
    </source>
</evidence>
<keyword evidence="1" id="KW-1133">Transmembrane helix</keyword>
<dbReference type="AlphaFoldDB" id="M3EQF9"/>
<accession>M3EQF9</accession>
<evidence type="ECO:0000313" key="2">
    <source>
        <dbReference type="EMBL" id="EMF83288.1"/>
    </source>
</evidence>
<gene>
    <name evidence="2" type="ORF">LEP1GSC188_4490</name>
</gene>
<evidence type="ECO:0000313" key="3">
    <source>
        <dbReference type="Proteomes" id="UP000011770"/>
    </source>
</evidence>